<feature type="domain" description="Transposase IS66 C-terminal" evidence="2">
    <location>
        <begin position="112"/>
        <end position="150"/>
    </location>
</feature>
<sequence length="154" mass="17202">MAKLWQVEETVRGQSPDARVAARQETSNAVVTELFALWRRSLPRISGKSKLAEAIRYATSRRSIFERFLTDGRIELDSNIVERAIRPQAITRKNSLSAGSDGGGRTWATIATLLQTAKMNSVDPQAWLIQTLERIANGWPSSEIDALMPWNYAA</sequence>
<feature type="domain" description="Transposase IS66 central" evidence="1">
    <location>
        <begin position="1"/>
        <end position="105"/>
    </location>
</feature>
<accession>A0ABV2H1D9</accession>
<dbReference type="Pfam" id="PF13817">
    <property type="entry name" value="DDE_Tnp_IS66_C"/>
    <property type="match status" value="1"/>
</dbReference>
<name>A0ABV2H1D9_9HYPH</name>
<dbReference type="PANTHER" id="PTHR33678:SF1">
    <property type="entry name" value="BLL1576 PROTEIN"/>
    <property type="match status" value="1"/>
</dbReference>
<evidence type="ECO:0000259" key="1">
    <source>
        <dbReference type="Pfam" id="PF03050"/>
    </source>
</evidence>
<dbReference type="InterPro" id="IPR052344">
    <property type="entry name" value="Transposase-related"/>
</dbReference>
<protein>
    <recommendedName>
        <fullName evidence="5">IS66 C-terminal element</fullName>
    </recommendedName>
</protein>
<gene>
    <name evidence="3" type="ORF">ABID21_000452</name>
</gene>
<evidence type="ECO:0000259" key="2">
    <source>
        <dbReference type="Pfam" id="PF13817"/>
    </source>
</evidence>
<dbReference type="Pfam" id="PF03050">
    <property type="entry name" value="DDE_Tnp_IS66"/>
    <property type="match status" value="1"/>
</dbReference>
<dbReference type="InterPro" id="IPR004291">
    <property type="entry name" value="Transposase_IS66_central"/>
</dbReference>
<proteinExistence type="predicted"/>
<dbReference type="PANTHER" id="PTHR33678">
    <property type="entry name" value="BLL1576 PROTEIN"/>
    <property type="match status" value="1"/>
</dbReference>
<dbReference type="Proteomes" id="UP001549031">
    <property type="component" value="Unassembled WGS sequence"/>
</dbReference>
<keyword evidence="4" id="KW-1185">Reference proteome</keyword>
<organism evidence="3 4">
    <name type="scientific">Pseudorhizobium tarimense</name>
    <dbReference type="NCBI Taxonomy" id="1079109"/>
    <lineage>
        <taxon>Bacteria</taxon>
        <taxon>Pseudomonadati</taxon>
        <taxon>Pseudomonadota</taxon>
        <taxon>Alphaproteobacteria</taxon>
        <taxon>Hyphomicrobiales</taxon>
        <taxon>Rhizobiaceae</taxon>
        <taxon>Rhizobium/Agrobacterium group</taxon>
        <taxon>Pseudorhizobium</taxon>
    </lineage>
</organism>
<dbReference type="InterPro" id="IPR039552">
    <property type="entry name" value="IS66_C"/>
</dbReference>
<dbReference type="EMBL" id="JBEPLJ010000001">
    <property type="protein sequence ID" value="MET3584360.1"/>
    <property type="molecule type" value="Genomic_DNA"/>
</dbReference>
<evidence type="ECO:0000313" key="3">
    <source>
        <dbReference type="EMBL" id="MET3584360.1"/>
    </source>
</evidence>
<reference evidence="3 4" key="1">
    <citation type="submission" date="2024-06" db="EMBL/GenBank/DDBJ databases">
        <title>Genomic Encyclopedia of Type Strains, Phase IV (KMG-IV): sequencing the most valuable type-strain genomes for metagenomic binning, comparative biology and taxonomic classification.</title>
        <authorList>
            <person name="Goeker M."/>
        </authorList>
    </citation>
    <scope>NUCLEOTIDE SEQUENCE [LARGE SCALE GENOMIC DNA]</scope>
    <source>
        <strain evidence="3 4">DSM 105042</strain>
    </source>
</reference>
<comment type="caution">
    <text evidence="3">The sequence shown here is derived from an EMBL/GenBank/DDBJ whole genome shotgun (WGS) entry which is preliminary data.</text>
</comment>
<evidence type="ECO:0000313" key="4">
    <source>
        <dbReference type="Proteomes" id="UP001549031"/>
    </source>
</evidence>
<evidence type="ECO:0008006" key="5">
    <source>
        <dbReference type="Google" id="ProtNLM"/>
    </source>
</evidence>